<dbReference type="AlphaFoldDB" id="A0A430AKV4"/>
<evidence type="ECO:0000313" key="2">
    <source>
        <dbReference type="Proteomes" id="UP000288669"/>
    </source>
</evidence>
<dbReference type="EMBL" id="NGJZ01000001">
    <property type="protein sequence ID" value="RSU08752.1"/>
    <property type="molecule type" value="Genomic_DNA"/>
</dbReference>
<keyword evidence="2" id="KW-1185">Reference proteome</keyword>
<sequence>MIKKWLHQLFKTTTYKKNVIKKIHDLRAKYEGLWDQKNQATPIEQEKIMKKMKKINKKLNKSIKVYDSLNVSYKVPVATNTSKNKVRPKPPIAPKPTRERLQQKMIKNYQNKGKELIYAKLVFDRSKENHGLKPTFSDKTIYATLIHNQAKKQKENLSMHRKKEQVSGIVL</sequence>
<accession>A0A430AKV4</accession>
<organism evidence="1 2">
    <name type="scientific">Vagococcus entomophilus</name>
    <dbReference type="NCBI Taxonomy" id="1160095"/>
    <lineage>
        <taxon>Bacteria</taxon>
        <taxon>Bacillati</taxon>
        <taxon>Bacillota</taxon>
        <taxon>Bacilli</taxon>
        <taxon>Lactobacillales</taxon>
        <taxon>Enterococcaceae</taxon>
        <taxon>Vagococcus</taxon>
    </lineage>
</organism>
<name>A0A430AKV4_9ENTE</name>
<dbReference type="Proteomes" id="UP000288669">
    <property type="component" value="Unassembled WGS sequence"/>
</dbReference>
<evidence type="ECO:0000313" key="1">
    <source>
        <dbReference type="EMBL" id="RSU08752.1"/>
    </source>
</evidence>
<comment type="caution">
    <text evidence="1">The sequence shown here is derived from an EMBL/GenBank/DDBJ whole genome shotgun (WGS) entry which is preliminary data.</text>
</comment>
<reference evidence="1 2" key="1">
    <citation type="submission" date="2017-05" db="EMBL/GenBank/DDBJ databases">
        <title>Vagococcus spp. assemblies.</title>
        <authorList>
            <person name="Gulvik C.A."/>
        </authorList>
    </citation>
    <scope>NUCLEOTIDE SEQUENCE [LARGE SCALE GENOMIC DNA]</scope>
    <source>
        <strain evidence="1 2">DSM 24756</strain>
    </source>
</reference>
<protein>
    <submittedName>
        <fullName evidence="1">Uncharacterized protein</fullName>
    </submittedName>
</protein>
<gene>
    <name evidence="1" type="ORF">CBF30_05885</name>
</gene>
<dbReference type="RefSeq" id="WP_126823655.1">
    <property type="nucleotide sequence ID" value="NZ_JBHLWU010000001.1"/>
</dbReference>
<proteinExistence type="predicted"/>